<evidence type="ECO:0000313" key="8">
    <source>
        <dbReference type="Ensembl" id="ENSRROP00000040762.1"/>
    </source>
</evidence>
<feature type="region of interest" description="Disordered" evidence="5">
    <location>
        <begin position="250"/>
        <end position="287"/>
    </location>
</feature>
<evidence type="ECO:0000256" key="6">
    <source>
        <dbReference type="SAM" id="Phobius"/>
    </source>
</evidence>
<dbReference type="InterPro" id="IPR036179">
    <property type="entry name" value="Ig-like_dom_sf"/>
</dbReference>
<keyword evidence="4" id="KW-0393">Immunoglobulin domain</keyword>
<evidence type="ECO:0000256" key="3">
    <source>
        <dbReference type="ARBA" id="ARBA00023157"/>
    </source>
</evidence>
<dbReference type="PANTHER" id="PTHR11738">
    <property type="entry name" value="MHC CLASS I NK CELL RECEPTOR"/>
    <property type="match status" value="1"/>
</dbReference>
<keyword evidence="1" id="KW-0732">Signal</keyword>
<dbReference type="InterPro" id="IPR013151">
    <property type="entry name" value="Immunoglobulin_dom"/>
</dbReference>
<reference evidence="8" key="1">
    <citation type="submission" date="2025-08" db="UniProtKB">
        <authorList>
            <consortium name="Ensembl"/>
        </authorList>
    </citation>
    <scope>IDENTIFICATION</scope>
</reference>
<dbReference type="AlphaFoldDB" id="A0A2K6RI92"/>
<dbReference type="Pfam" id="PF00047">
    <property type="entry name" value="ig"/>
    <property type="match status" value="1"/>
</dbReference>
<dbReference type="FunFam" id="2.60.40.10:FF:000049">
    <property type="entry name" value="Leukocyte immunoglobulin-like receptor subfamily B member 1"/>
    <property type="match status" value="1"/>
</dbReference>
<sequence>FFLLQRAWPHDVCTRKMGCLSLRTYGCPDSHPHSPNGKPSLLALPGPLVKSEETVILQCWSDIKFEHFLLHRVGKFEEPLHLIGELHDGGSKANVSISPVTPALAGTYQCYGSFTHSPYEWSAPSDPLDIVITGNPSNGWPSPTEPSSKTGIPRHLHVLIGTSVVMILFTILFFFLLHRWCSNKKNSAVMDQEPGVERAVNPEDSDEPDPQEVTYAQLDHCVFTQGKITRPSHRPKRPPTDTRVYIELPDAEPRSKHHSQALKGSSRETTALSQNRLDSSNVTAAGI</sequence>
<keyword evidence="6" id="KW-1133">Transmembrane helix</keyword>
<dbReference type="Proteomes" id="UP000233200">
    <property type="component" value="Unplaced"/>
</dbReference>
<dbReference type="InterPro" id="IPR050412">
    <property type="entry name" value="Ig-like_Receptors_ImmuneReg"/>
</dbReference>
<keyword evidence="9" id="KW-1185">Reference proteome</keyword>
<evidence type="ECO:0000313" key="9">
    <source>
        <dbReference type="Proteomes" id="UP000233200"/>
    </source>
</evidence>
<evidence type="ECO:0000256" key="2">
    <source>
        <dbReference type="ARBA" id="ARBA00022737"/>
    </source>
</evidence>
<dbReference type="Gene3D" id="2.60.40.10">
    <property type="entry name" value="Immunoglobulins"/>
    <property type="match status" value="1"/>
</dbReference>
<evidence type="ECO:0000256" key="4">
    <source>
        <dbReference type="ARBA" id="ARBA00023319"/>
    </source>
</evidence>
<dbReference type="GeneTree" id="ENSGT01150000286974"/>
<dbReference type="GO" id="GO:0005886">
    <property type="term" value="C:plasma membrane"/>
    <property type="evidence" value="ECO:0007669"/>
    <property type="project" value="TreeGrafter"/>
</dbReference>
<feature type="compositionally biased region" description="Polar residues" evidence="5">
    <location>
        <begin position="267"/>
        <end position="287"/>
    </location>
</feature>
<reference evidence="8" key="2">
    <citation type="submission" date="2025-09" db="UniProtKB">
        <authorList>
            <consortium name="Ensembl"/>
        </authorList>
    </citation>
    <scope>IDENTIFICATION</scope>
</reference>
<dbReference type="Ensembl" id="ENSRROT00000065255.1">
    <property type="protein sequence ID" value="ENSRROP00000040762.1"/>
    <property type="gene ID" value="ENSRROG00000043608.1"/>
</dbReference>
<keyword evidence="3" id="KW-1015">Disulfide bond</keyword>
<proteinExistence type="predicted"/>
<feature type="region of interest" description="Disordered" evidence="5">
    <location>
        <begin position="192"/>
        <end position="211"/>
    </location>
</feature>
<dbReference type="InterPro" id="IPR013783">
    <property type="entry name" value="Ig-like_fold"/>
</dbReference>
<evidence type="ECO:0000256" key="1">
    <source>
        <dbReference type="ARBA" id="ARBA00022729"/>
    </source>
</evidence>
<accession>A0A2K6RI92</accession>
<dbReference type="CDD" id="cd05711">
    <property type="entry name" value="IgC2_D2_LILR_KIR_like"/>
    <property type="match status" value="1"/>
</dbReference>
<keyword evidence="2" id="KW-0677">Repeat</keyword>
<name>A0A2K6RI92_RHIRO</name>
<dbReference type="GO" id="GO:0002764">
    <property type="term" value="P:immune response-regulating signaling pathway"/>
    <property type="evidence" value="ECO:0007669"/>
    <property type="project" value="TreeGrafter"/>
</dbReference>
<protein>
    <submittedName>
        <fullName evidence="8">Killer cell immunoglobulin-like receptor 2DS2</fullName>
    </submittedName>
</protein>
<feature type="transmembrane region" description="Helical" evidence="6">
    <location>
        <begin position="156"/>
        <end position="177"/>
    </location>
</feature>
<evidence type="ECO:0000256" key="5">
    <source>
        <dbReference type="SAM" id="MobiDB-lite"/>
    </source>
</evidence>
<evidence type="ECO:0000259" key="7">
    <source>
        <dbReference type="Pfam" id="PF00047"/>
    </source>
</evidence>
<dbReference type="PANTHER" id="PTHR11738:SF189">
    <property type="entry name" value="IMMUNOGLOBULIN SUBTYPE DOMAIN-CONTAINING PROTEIN-RELATED"/>
    <property type="match status" value="1"/>
</dbReference>
<keyword evidence="6" id="KW-0812">Transmembrane</keyword>
<feature type="domain" description="Immunoglobulin-like beta-sandwich" evidence="7">
    <location>
        <begin position="46"/>
        <end position="122"/>
    </location>
</feature>
<dbReference type="SUPFAM" id="SSF48726">
    <property type="entry name" value="Immunoglobulin"/>
    <property type="match status" value="1"/>
</dbReference>
<organism evidence="8 9">
    <name type="scientific">Rhinopithecus roxellana</name>
    <name type="common">Golden snub-nosed monkey</name>
    <name type="synonym">Pygathrix roxellana</name>
    <dbReference type="NCBI Taxonomy" id="61622"/>
    <lineage>
        <taxon>Eukaryota</taxon>
        <taxon>Metazoa</taxon>
        <taxon>Chordata</taxon>
        <taxon>Craniata</taxon>
        <taxon>Vertebrata</taxon>
        <taxon>Euteleostomi</taxon>
        <taxon>Mammalia</taxon>
        <taxon>Eutheria</taxon>
        <taxon>Euarchontoglires</taxon>
        <taxon>Primates</taxon>
        <taxon>Haplorrhini</taxon>
        <taxon>Catarrhini</taxon>
        <taxon>Cercopithecidae</taxon>
        <taxon>Colobinae</taxon>
        <taxon>Rhinopithecus</taxon>
    </lineage>
</organism>
<keyword evidence="6" id="KW-0472">Membrane</keyword>